<accession>A0A2P2IYG5</accession>
<dbReference type="AlphaFoldDB" id="A0A2P2IYG5"/>
<organism evidence="1">
    <name type="scientific">Rhizophora mucronata</name>
    <name type="common">Asiatic mangrove</name>
    <dbReference type="NCBI Taxonomy" id="61149"/>
    <lineage>
        <taxon>Eukaryota</taxon>
        <taxon>Viridiplantae</taxon>
        <taxon>Streptophyta</taxon>
        <taxon>Embryophyta</taxon>
        <taxon>Tracheophyta</taxon>
        <taxon>Spermatophyta</taxon>
        <taxon>Magnoliopsida</taxon>
        <taxon>eudicotyledons</taxon>
        <taxon>Gunneridae</taxon>
        <taxon>Pentapetalae</taxon>
        <taxon>rosids</taxon>
        <taxon>fabids</taxon>
        <taxon>Malpighiales</taxon>
        <taxon>Rhizophoraceae</taxon>
        <taxon>Rhizophora</taxon>
    </lineage>
</organism>
<dbReference type="EMBL" id="GGEC01005769">
    <property type="protein sequence ID" value="MBW86252.1"/>
    <property type="molecule type" value="Transcribed_RNA"/>
</dbReference>
<evidence type="ECO:0000313" key="1">
    <source>
        <dbReference type="EMBL" id="MBW86252.1"/>
    </source>
</evidence>
<protein>
    <submittedName>
        <fullName evidence="1">Uncharacterized protein</fullName>
    </submittedName>
</protein>
<proteinExistence type="predicted"/>
<name>A0A2P2IYG5_RHIMU</name>
<reference evidence="1" key="1">
    <citation type="submission" date="2018-02" db="EMBL/GenBank/DDBJ databases">
        <title>Rhizophora mucronata_Transcriptome.</title>
        <authorList>
            <person name="Meera S.P."/>
            <person name="Sreeshan A."/>
            <person name="Augustine A."/>
        </authorList>
    </citation>
    <scope>NUCLEOTIDE SEQUENCE</scope>
    <source>
        <tissue evidence="1">Leaf</tissue>
    </source>
</reference>
<sequence length="48" mass="5430">MYSAFTNKITTVASMWTNQTVSRRRPKSLNIICPIPLAPGHQLKLLKC</sequence>